<evidence type="ECO:0000313" key="3">
    <source>
        <dbReference type="EMBL" id="TDQ15228.1"/>
    </source>
</evidence>
<accession>A0A4R6T375</accession>
<evidence type="ECO:0000256" key="1">
    <source>
        <dbReference type="SAM" id="Phobius"/>
    </source>
</evidence>
<feature type="transmembrane region" description="Helical" evidence="1">
    <location>
        <begin position="72"/>
        <end position="103"/>
    </location>
</feature>
<feature type="transmembrane region" description="Helical" evidence="1">
    <location>
        <begin position="38"/>
        <end position="60"/>
    </location>
</feature>
<evidence type="ECO:0000313" key="4">
    <source>
        <dbReference type="Proteomes" id="UP000294535"/>
    </source>
</evidence>
<keyword evidence="1" id="KW-0472">Membrane</keyword>
<proteinExistence type="predicted"/>
<feature type="transmembrane region" description="Helical" evidence="1">
    <location>
        <begin position="185"/>
        <end position="210"/>
    </location>
</feature>
<comment type="caution">
    <text evidence="3">The sequence shown here is derived from an EMBL/GenBank/DDBJ whole genome shotgun (WGS) entry which is preliminary data.</text>
</comment>
<dbReference type="AlphaFoldDB" id="A0A4R6T375"/>
<organism evidence="3 4">
    <name type="scientific">Algoriphagus boseongensis</name>
    <dbReference type="NCBI Taxonomy" id="1442587"/>
    <lineage>
        <taxon>Bacteria</taxon>
        <taxon>Pseudomonadati</taxon>
        <taxon>Bacteroidota</taxon>
        <taxon>Cytophagia</taxon>
        <taxon>Cytophagales</taxon>
        <taxon>Cyclobacteriaceae</taxon>
        <taxon>Algoriphagus</taxon>
    </lineage>
</organism>
<keyword evidence="1" id="KW-0812">Transmembrane</keyword>
<sequence length="245" mass="27675">MPNWRRFPYFSPAKMSKKPSIFKLLGEYFGTHPQAIAGWFWVSFTPFLGSLLLISQYFWLEQITLASIWDHLILSLFLALILGLALLPTTLTSLACGFFLGWIGFPDLVLGYILANCLGYWLGSKLNSDFMPLLYRKNSSLEKEIESRLKQSASLIFFVRISPVIPFAISNFLFASLGVPLKKVLLFGIPGMLPRTLIAFITGMIANSFLGAREAINHPMQWVILIVLLLLSTGGIYWSWKKNKS</sequence>
<keyword evidence="1" id="KW-1133">Transmembrane helix</keyword>
<protein>
    <submittedName>
        <fullName evidence="3">Putative membrane protein YdjX (TVP38/TMEM64 family)</fullName>
    </submittedName>
</protein>
<keyword evidence="4" id="KW-1185">Reference proteome</keyword>
<dbReference type="EMBL" id="SNYF01000008">
    <property type="protein sequence ID" value="TDQ15228.1"/>
    <property type="molecule type" value="Genomic_DNA"/>
</dbReference>
<name>A0A4R6T375_9BACT</name>
<dbReference type="Pfam" id="PF09335">
    <property type="entry name" value="VTT_dom"/>
    <property type="match status" value="1"/>
</dbReference>
<reference evidence="3 4" key="1">
    <citation type="submission" date="2019-03" db="EMBL/GenBank/DDBJ databases">
        <title>Genomic Encyclopedia of Type Strains, Phase III (KMG-III): the genomes of soil and plant-associated and newly described type strains.</title>
        <authorList>
            <person name="Whitman W."/>
        </authorList>
    </citation>
    <scope>NUCLEOTIDE SEQUENCE [LARGE SCALE GENOMIC DNA]</scope>
    <source>
        <strain evidence="3 4">CECT 8446</strain>
    </source>
</reference>
<feature type="domain" description="VTT" evidence="2">
    <location>
        <begin position="87"/>
        <end position="203"/>
    </location>
</feature>
<dbReference type="Proteomes" id="UP000294535">
    <property type="component" value="Unassembled WGS sequence"/>
</dbReference>
<evidence type="ECO:0000259" key="2">
    <source>
        <dbReference type="Pfam" id="PF09335"/>
    </source>
</evidence>
<gene>
    <name evidence="3" type="ORF">DFQ04_3115</name>
</gene>
<feature type="transmembrane region" description="Helical" evidence="1">
    <location>
        <begin position="155"/>
        <end position="179"/>
    </location>
</feature>
<feature type="transmembrane region" description="Helical" evidence="1">
    <location>
        <begin position="222"/>
        <end position="240"/>
    </location>
</feature>
<feature type="transmembrane region" description="Helical" evidence="1">
    <location>
        <begin position="109"/>
        <end position="135"/>
    </location>
</feature>
<dbReference type="InterPro" id="IPR032816">
    <property type="entry name" value="VTT_dom"/>
</dbReference>